<dbReference type="InterPro" id="IPR045635">
    <property type="entry name" value="DUF6412"/>
</dbReference>
<dbReference type="Pfam" id="PF19950">
    <property type="entry name" value="DUF6412"/>
    <property type="match status" value="1"/>
</dbReference>
<dbReference type="RefSeq" id="WP_067227220.1">
    <property type="nucleotide sequence ID" value="NZ_CP014145.1"/>
</dbReference>
<reference evidence="3 4" key="1">
    <citation type="journal article" date="2016" name="J. Biotechnol.">
        <title>First complete genome sequence of a species in the genus Microterricola, an extremophilic cold active enzyme producing bacterial strain ERGS5:02 isolated from Sikkim Himalaya.</title>
        <authorList>
            <person name="Himanshu"/>
            <person name="Swarnkar M.K."/>
            <person name="Singh D."/>
            <person name="Kumar R."/>
        </authorList>
    </citation>
    <scope>NUCLEOTIDE SEQUENCE [LARGE SCALE GENOMIC DNA]</scope>
    <source>
        <strain evidence="3 4">ERGS5:02</strain>
    </source>
</reference>
<dbReference type="EMBL" id="CP014145">
    <property type="protein sequence ID" value="AMB58530.1"/>
    <property type="molecule type" value="Genomic_DNA"/>
</dbReference>
<dbReference type="KEGG" id="mvd:AWU67_06290"/>
<sequence length="98" mass="10289">MKALQERLAVTLTVAFVAYALVLQTPPDAALLTTAVMLAAAFALGARYLAVGITAGELRVGARSRAHREVLSSIIEPQHPNTAGRPRTRAPARAEATA</sequence>
<keyword evidence="2" id="KW-1133">Transmembrane helix</keyword>
<proteinExistence type="predicted"/>
<evidence type="ECO:0000313" key="4">
    <source>
        <dbReference type="Proteomes" id="UP000058305"/>
    </source>
</evidence>
<dbReference type="AlphaFoldDB" id="A0A109QYJ8"/>
<evidence type="ECO:0000256" key="1">
    <source>
        <dbReference type="SAM" id="MobiDB-lite"/>
    </source>
</evidence>
<feature type="compositionally biased region" description="Low complexity" evidence="1">
    <location>
        <begin position="80"/>
        <end position="98"/>
    </location>
</feature>
<dbReference type="Proteomes" id="UP000058305">
    <property type="component" value="Chromosome"/>
</dbReference>
<evidence type="ECO:0000256" key="2">
    <source>
        <dbReference type="SAM" id="Phobius"/>
    </source>
</evidence>
<name>A0A109QYJ8_9MICO</name>
<keyword evidence="4" id="KW-1185">Reference proteome</keyword>
<reference evidence="4" key="2">
    <citation type="submission" date="2016-01" db="EMBL/GenBank/DDBJ databases">
        <title>First complete genome sequence of a species in the genus Microterricola, an extremophilic cold active enzyme producing strain ERGS5:02 isolated from Sikkim Himalaya.</title>
        <authorList>
            <person name="Kumar R."/>
            <person name="Singh D."/>
            <person name="Swarnkar M.K."/>
        </authorList>
    </citation>
    <scope>NUCLEOTIDE SEQUENCE [LARGE SCALE GENOMIC DNA]</scope>
    <source>
        <strain evidence="4">ERGS5:02</strain>
    </source>
</reference>
<organism evidence="3 4">
    <name type="scientific">Microterricola viridarii</name>
    <dbReference type="NCBI Taxonomy" id="412690"/>
    <lineage>
        <taxon>Bacteria</taxon>
        <taxon>Bacillati</taxon>
        <taxon>Actinomycetota</taxon>
        <taxon>Actinomycetes</taxon>
        <taxon>Micrococcales</taxon>
        <taxon>Microbacteriaceae</taxon>
        <taxon>Microterricola</taxon>
    </lineage>
</organism>
<protein>
    <submittedName>
        <fullName evidence="3">Uncharacterized protein</fullName>
    </submittedName>
</protein>
<feature type="region of interest" description="Disordered" evidence="1">
    <location>
        <begin position="72"/>
        <end position="98"/>
    </location>
</feature>
<accession>A0A109QYJ8</accession>
<feature type="transmembrane region" description="Helical" evidence="2">
    <location>
        <begin position="30"/>
        <end position="50"/>
    </location>
</feature>
<gene>
    <name evidence="3" type="ORF">AWU67_06290</name>
</gene>
<keyword evidence="2" id="KW-0472">Membrane</keyword>
<evidence type="ECO:0000313" key="3">
    <source>
        <dbReference type="EMBL" id="AMB58530.1"/>
    </source>
</evidence>
<keyword evidence="2" id="KW-0812">Transmembrane</keyword>